<proteinExistence type="predicted"/>
<organism evidence="2">
    <name type="scientific">Satyrvirus sp</name>
    <dbReference type="NCBI Taxonomy" id="2487771"/>
    <lineage>
        <taxon>Viruses</taxon>
        <taxon>Varidnaviria</taxon>
        <taxon>Bamfordvirae</taxon>
        <taxon>Nucleocytoviricota</taxon>
        <taxon>Megaviricetes</taxon>
        <taxon>Imitervirales</taxon>
        <taxon>Mimiviridae</taxon>
        <taxon>Megamimivirinae</taxon>
    </lineage>
</organism>
<feature type="region of interest" description="Disordered" evidence="1">
    <location>
        <begin position="92"/>
        <end position="111"/>
    </location>
</feature>
<dbReference type="InterPro" id="IPR013083">
    <property type="entry name" value="Znf_RING/FYVE/PHD"/>
</dbReference>
<reference evidence="2" key="1">
    <citation type="submission" date="2018-10" db="EMBL/GenBank/DDBJ databases">
        <title>Hidden diversity of soil giant viruses.</title>
        <authorList>
            <person name="Schulz F."/>
            <person name="Alteio L."/>
            <person name="Goudeau D."/>
            <person name="Ryan E.M."/>
            <person name="Malmstrom R.R."/>
            <person name="Blanchard J."/>
            <person name="Woyke T."/>
        </authorList>
    </citation>
    <scope>NUCLEOTIDE SEQUENCE</scope>
    <source>
        <strain evidence="2">SAV1</strain>
    </source>
</reference>
<sequence length="293" mass="33531">MSYISYSDELFVNLVCNLTGKIFLNPVVAKDGMTYERDAMTGEKLTSPFYDNLLVKKFVDEFLKNNPSLKKLQYGFQKNINENSGNKCIENANSEDETTNDKLNSNKDNIGDVISEGKDEITNDSKHFKLLDKNGNSMGTFSESTPMQAASKAFTKLVNDNLNKTSKENFSSSDDENIDADDKCRYFKVKDLDSNKFVGKYCGNTPKQAASKAYTKLVQIKHQTNDGTILDKNIICLKEYTKTKPHKLFYYEVSRQKLDDPQTLKIFDKDTNETRTIYYSYRNKIKKIKNPNI</sequence>
<accession>A0A3G5ACG3</accession>
<dbReference type="InterPro" id="IPR036620">
    <property type="entry name" value="MC1_sf"/>
</dbReference>
<dbReference type="Gene3D" id="3.30.40.10">
    <property type="entry name" value="Zinc/RING finger domain, C3HC4 (zinc finger)"/>
    <property type="match status" value="1"/>
</dbReference>
<gene>
    <name evidence="2" type="ORF">Satyrvirus1_14</name>
</gene>
<name>A0A3G5ACG3_9VIRU</name>
<dbReference type="EMBL" id="MK072437">
    <property type="protein sequence ID" value="AYV84928.1"/>
    <property type="molecule type" value="Genomic_DNA"/>
</dbReference>
<evidence type="ECO:0000313" key="2">
    <source>
        <dbReference type="EMBL" id="AYV84928.1"/>
    </source>
</evidence>
<dbReference type="GO" id="GO:0042262">
    <property type="term" value="P:DNA protection"/>
    <property type="evidence" value="ECO:0007669"/>
    <property type="project" value="InterPro"/>
</dbReference>
<dbReference type="SUPFAM" id="SSF57850">
    <property type="entry name" value="RING/U-box"/>
    <property type="match status" value="1"/>
</dbReference>
<protein>
    <submittedName>
        <fullName evidence="2">Uncharacterized protein</fullName>
    </submittedName>
</protein>
<evidence type="ECO:0000256" key="1">
    <source>
        <dbReference type="SAM" id="MobiDB-lite"/>
    </source>
</evidence>
<dbReference type="Gene3D" id="3.10.470.10">
    <property type="entry name" value="Chromosomal protein MC1"/>
    <property type="match status" value="2"/>
</dbReference>
<dbReference type="SUPFAM" id="SSF102875">
    <property type="entry name" value="Chromosomal protein MC1"/>
    <property type="match status" value="2"/>
</dbReference>